<dbReference type="PANTHER" id="PTHR24031">
    <property type="entry name" value="RNA HELICASE"/>
    <property type="match status" value="1"/>
</dbReference>
<comment type="catalytic activity">
    <reaction evidence="6">
        <text>ATP + H2O = ADP + phosphate + H(+)</text>
        <dbReference type="Rhea" id="RHEA:13065"/>
        <dbReference type="ChEBI" id="CHEBI:15377"/>
        <dbReference type="ChEBI" id="CHEBI:15378"/>
        <dbReference type="ChEBI" id="CHEBI:30616"/>
        <dbReference type="ChEBI" id="CHEBI:43474"/>
        <dbReference type="ChEBI" id="CHEBI:456216"/>
        <dbReference type="EC" id="3.6.4.13"/>
    </reaction>
</comment>
<evidence type="ECO:0000256" key="2">
    <source>
        <dbReference type="ARBA" id="ARBA00022801"/>
    </source>
</evidence>
<evidence type="ECO:0000259" key="8">
    <source>
        <dbReference type="PROSITE" id="PS51194"/>
    </source>
</evidence>
<dbReference type="InterPro" id="IPR014001">
    <property type="entry name" value="Helicase_ATP-bd"/>
</dbReference>
<dbReference type="InterPro" id="IPR027417">
    <property type="entry name" value="P-loop_NTPase"/>
</dbReference>
<dbReference type="AlphaFoldDB" id="A0AAV5QTZ1"/>
<dbReference type="SMART" id="SM00487">
    <property type="entry name" value="DEXDc"/>
    <property type="match status" value="1"/>
</dbReference>
<protein>
    <recommendedName>
        <fullName evidence="6">ATP-dependent RNA helicase</fullName>
        <ecNumber evidence="6">3.6.4.13</ecNumber>
    </recommendedName>
</protein>
<sequence length="569" mass="64524">MLLPVFPKSRLPAIFRGYATEKYGGRFNKFSKKRISPAPSIKRQSKPKKARQHEFGDTLRHGFGELNGLANIDKIDNVKSNVGVRSRFLDYKILEEVRDFFTKEIKQYSLLYQHQKIRESKQTEDNPTPTDIQKLAFSEILKPRNSKNPYELRIFSIAGETGCGKTYAYMIPLINNLKTDQMNKVNDGDKKKKIVEYNENFTKTQINSVILLPTNELIEQLYDVLKNISELGLTVSKLNFENKVEDLIALNKPVDILVTTPVKFNAIKNYAGSSQVYRKLVSSIKYCVIDEADTLLDRSFLSDTMTSFHQISNMSGMVKDLVIVSSTISKLFNKNLNEVFKNNNIIKICSKRIHRISKKLDMRVIDCNMKPFRNSKMNALKQCLYSIYCDNTEADLQVKKVLVFVNEKESVSKIYGELCSDDAFKGYEIYKITGENSIEDRMQIMKDFNSNDALLEDALSTNQKSSDKTVKIPNSNIKLNKSSNNDSTSQPRLKVLVTTDILSRGINFQQTSNSVLYDIPKTTADLVNRVGRVGRIGLPGRVFMLAAKGESKGWVTGLPKAVKNGTPLA</sequence>
<dbReference type="EMBL" id="BTFZ01000020">
    <property type="protein sequence ID" value="GMM38388.1"/>
    <property type="molecule type" value="Genomic_DNA"/>
</dbReference>
<dbReference type="GO" id="GO:0005524">
    <property type="term" value="F:ATP binding"/>
    <property type="evidence" value="ECO:0007669"/>
    <property type="project" value="UniProtKB-UniRule"/>
</dbReference>
<dbReference type="EC" id="3.6.4.13" evidence="6"/>
<dbReference type="GO" id="GO:0003723">
    <property type="term" value="F:RNA binding"/>
    <property type="evidence" value="ECO:0007669"/>
    <property type="project" value="UniProtKB-UniRule"/>
</dbReference>
<dbReference type="GeneID" id="90076376"/>
<feature type="domain" description="Helicase ATP-binding" evidence="7">
    <location>
        <begin position="146"/>
        <end position="323"/>
    </location>
</feature>
<dbReference type="SMART" id="SM00490">
    <property type="entry name" value="HELICc"/>
    <property type="match status" value="1"/>
</dbReference>
<dbReference type="Pfam" id="PF00270">
    <property type="entry name" value="DEAD"/>
    <property type="match status" value="1"/>
</dbReference>
<organism evidence="9 10">
    <name type="scientific">Saccharomycopsis crataegensis</name>
    <dbReference type="NCBI Taxonomy" id="43959"/>
    <lineage>
        <taxon>Eukaryota</taxon>
        <taxon>Fungi</taxon>
        <taxon>Dikarya</taxon>
        <taxon>Ascomycota</taxon>
        <taxon>Saccharomycotina</taxon>
        <taxon>Saccharomycetes</taxon>
        <taxon>Saccharomycopsidaceae</taxon>
        <taxon>Saccharomycopsis</taxon>
    </lineage>
</organism>
<evidence type="ECO:0000313" key="9">
    <source>
        <dbReference type="EMBL" id="GMM38388.1"/>
    </source>
</evidence>
<evidence type="ECO:0000256" key="1">
    <source>
        <dbReference type="ARBA" id="ARBA00022741"/>
    </source>
</evidence>
<evidence type="ECO:0000313" key="10">
    <source>
        <dbReference type="Proteomes" id="UP001360560"/>
    </source>
</evidence>
<dbReference type="GO" id="GO:0016787">
    <property type="term" value="F:hydrolase activity"/>
    <property type="evidence" value="ECO:0007669"/>
    <property type="project" value="UniProtKB-KW"/>
</dbReference>
<keyword evidence="1 6" id="KW-0547">Nucleotide-binding</keyword>
<evidence type="ECO:0000256" key="6">
    <source>
        <dbReference type="RuleBase" id="RU365068"/>
    </source>
</evidence>
<dbReference type="Pfam" id="PF00271">
    <property type="entry name" value="Helicase_C"/>
    <property type="match status" value="1"/>
</dbReference>
<dbReference type="Proteomes" id="UP001360560">
    <property type="component" value="Unassembled WGS sequence"/>
</dbReference>
<name>A0AAV5QTZ1_9ASCO</name>
<dbReference type="PROSITE" id="PS51194">
    <property type="entry name" value="HELICASE_CTER"/>
    <property type="match status" value="1"/>
</dbReference>
<comment type="domain">
    <text evidence="6">The Q motif is unique to and characteristic of the DEAD box family of RNA helicases and controls ATP binding and hydrolysis.</text>
</comment>
<keyword evidence="5 6" id="KW-0694">RNA-binding</keyword>
<comment type="caution">
    <text evidence="9">The sequence shown here is derived from an EMBL/GenBank/DDBJ whole genome shotgun (WGS) entry which is preliminary data.</text>
</comment>
<evidence type="ECO:0000256" key="4">
    <source>
        <dbReference type="ARBA" id="ARBA00022840"/>
    </source>
</evidence>
<keyword evidence="4 6" id="KW-0067">ATP-binding</keyword>
<evidence type="ECO:0000256" key="5">
    <source>
        <dbReference type="ARBA" id="ARBA00022884"/>
    </source>
</evidence>
<gene>
    <name evidence="9" type="ORF">DASC09_057270</name>
</gene>
<accession>A0AAV5QTZ1</accession>
<comment type="similarity">
    <text evidence="6">Belongs to the DEAD box helicase family.</text>
</comment>
<dbReference type="RefSeq" id="XP_064855383.1">
    <property type="nucleotide sequence ID" value="XM_064999311.1"/>
</dbReference>
<evidence type="ECO:0000259" key="7">
    <source>
        <dbReference type="PROSITE" id="PS51192"/>
    </source>
</evidence>
<keyword evidence="2 6" id="KW-0378">Hydrolase</keyword>
<dbReference type="InterPro" id="IPR011545">
    <property type="entry name" value="DEAD/DEAH_box_helicase_dom"/>
</dbReference>
<feature type="domain" description="Helicase C-terminal" evidence="8">
    <location>
        <begin position="390"/>
        <end position="569"/>
    </location>
</feature>
<comment type="function">
    <text evidence="6">RNA helicase.</text>
</comment>
<keyword evidence="3 6" id="KW-0347">Helicase</keyword>
<dbReference type="GO" id="GO:0070013">
    <property type="term" value="C:intracellular organelle lumen"/>
    <property type="evidence" value="ECO:0007669"/>
    <property type="project" value="UniProtKB-ARBA"/>
</dbReference>
<dbReference type="SUPFAM" id="SSF52540">
    <property type="entry name" value="P-loop containing nucleoside triphosphate hydrolases"/>
    <property type="match status" value="1"/>
</dbReference>
<dbReference type="GO" id="GO:0003724">
    <property type="term" value="F:RNA helicase activity"/>
    <property type="evidence" value="ECO:0007669"/>
    <property type="project" value="UniProtKB-EC"/>
</dbReference>
<reference evidence="9 10" key="1">
    <citation type="journal article" date="2023" name="Elife">
        <title>Identification of key yeast species and microbe-microbe interactions impacting larval growth of Drosophila in the wild.</title>
        <authorList>
            <person name="Mure A."/>
            <person name="Sugiura Y."/>
            <person name="Maeda R."/>
            <person name="Honda K."/>
            <person name="Sakurai N."/>
            <person name="Takahashi Y."/>
            <person name="Watada M."/>
            <person name="Katoh T."/>
            <person name="Gotoh A."/>
            <person name="Gotoh Y."/>
            <person name="Taniguchi I."/>
            <person name="Nakamura K."/>
            <person name="Hayashi T."/>
            <person name="Katayama T."/>
            <person name="Uemura T."/>
            <person name="Hattori Y."/>
        </authorList>
    </citation>
    <scope>NUCLEOTIDE SEQUENCE [LARGE SCALE GENOMIC DNA]</scope>
    <source>
        <strain evidence="9 10">SC-9</strain>
    </source>
</reference>
<proteinExistence type="inferred from homology"/>
<dbReference type="PROSITE" id="PS51192">
    <property type="entry name" value="HELICASE_ATP_BIND_1"/>
    <property type="match status" value="1"/>
</dbReference>
<keyword evidence="10" id="KW-1185">Reference proteome</keyword>
<dbReference type="InterPro" id="IPR001650">
    <property type="entry name" value="Helicase_C-like"/>
</dbReference>
<dbReference type="Gene3D" id="3.40.50.300">
    <property type="entry name" value="P-loop containing nucleotide triphosphate hydrolases"/>
    <property type="match status" value="2"/>
</dbReference>
<evidence type="ECO:0000256" key="3">
    <source>
        <dbReference type="ARBA" id="ARBA00022806"/>
    </source>
</evidence>